<comment type="pathway">
    <text evidence="6">Quinol/quinone metabolism; menaquinone biosynthesis.</text>
</comment>
<dbReference type="AlphaFoldDB" id="A0A1H4KC52"/>
<dbReference type="SFLD" id="SFLDG01064">
    <property type="entry name" value="F420__menaquinone_cofactor_bio"/>
    <property type="match status" value="1"/>
</dbReference>
<dbReference type="HAMAP" id="MF_00992">
    <property type="entry name" value="MqnC"/>
    <property type="match status" value="1"/>
</dbReference>
<keyword evidence="2 6" id="KW-0949">S-adenosyl-L-methionine</keyword>
<evidence type="ECO:0000256" key="6">
    <source>
        <dbReference type="HAMAP-Rule" id="MF_00992"/>
    </source>
</evidence>
<dbReference type="SFLD" id="SFLDS00029">
    <property type="entry name" value="Radical_SAM"/>
    <property type="match status" value="1"/>
</dbReference>
<keyword evidence="5 6" id="KW-0411">Iron-sulfur</keyword>
<keyword evidence="4 6" id="KW-0408">Iron</keyword>
<dbReference type="EC" id="1.21.98.1" evidence="6"/>
<evidence type="ECO:0000256" key="4">
    <source>
        <dbReference type="ARBA" id="ARBA00023004"/>
    </source>
</evidence>
<comment type="catalytic activity">
    <reaction evidence="6">
        <text>dehypoxanthine futalosine + S-adenosyl-L-methionine = cyclic dehypoxanthinylfutalosinate + 5'-deoxyadenosine + L-methionine + H(+)</text>
        <dbReference type="Rhea" id="RHEA:33083"/>
        <dbReference type="ChEBI" id="CHEBI:15378"/>
        <dbReference type="ChEBI" id="CHEBI:17319"/>
        <dbReference type="ChEBI" id="CHEBI:57844"/>
        <dbReference type="ChEBI" id="CHEBI:58864"/>
        <dbReference type="ChEBI" id="CHEBI:59789"/>
        <dbReference type="ChEBI" id="CHEBI:64270"/>
        <dbReference type="EC" id="1.21.98.1"/>
    </reaction>
</comment>
<feature type="binding site" evidence="6 7">
    <location>
        <position position="58"/>
    </location>
    <ligand>
        <name>[4Fe-4S] cluster</name>
        <dbReference type="ChEBI" id="CHEBI:49883"/>
        <note>4Fe-4S-S-AdoMet</note>
    </ligand>
</feature>
<dbReference type="PANTHER" id="PTHR43076:SF1">
    <property type="entry name" value="LIPOYL SYNTHASE 2"/>
    <property type="match status" value="1"/>
</dbReference>
<feature type="binding site" evidence="6 7">
    <location>
        <position position="54"/>
    </location>
    <ligand>
        <name>[4Fe-4S] cluster</name>
        <dbReference type="ChEBI" id="CHEBI:49883"/>
        <note>4Fe-4S-S-AdoMet</note>
    </ligand>
</feature>
<dbReference type="InterPro" id="IPR007197">
    <property type="entry name" value="rSAM"/>
</dbReference>
<dbReference type="SMART" id="SM00729">
    <property type="entry name" value="Elp3"/>
    <property type="match status" value="1"/>
</dbReference>
<dbReference type="Proteomes" id="UP000182409">
    <property type="component" value="Unassembled WGS sequence"/>
</dbReference>
<dbReference type="NCBIfam" id="TIGR03699">
    <property type="entry name" value="menaquin_MqnC"/>
    <property type="match status" value="1"/>
</dbReference>
<evidence type="ECO:0000256" key="2">
    <source>
        <dbReference type="ARBA" id="ARBA00022691"/>
    </source>
</evidence>
<comment type="cofactor">
    <cofactor evidence="6 7">
        <name>[4Fe-4S] cluster</name>
        <dbReference type="ChEBI" id="CHEBI:49883"/>
    </cofactor>
    <text evidence="6 7">Binds 1 [4Fe-4S] cluster. The cluster is coordinated with 3 cysteines and an exchangeable S-adenosyl-L-methionine.</text>
</comment>
<organism evidence="10 11">
    <name type="scientific">Terriglobus roseus</name>
    <dbReference type="NCBI Taxonomy" id="392734"/>
    <lineage>
        <taxon>Bacteria</taxon>
        <taxon>Pseudomonadati</taxon>
        <taxon>Acidobacteriota</taxon>
        <taxon>Terriglobia</taxon>
        <taxon>Terriglobales</taxon>
        <taxon>Acidobacteriaceae</taxon>
        <taxon>Terriglobus</taxon>
    </lineage>
</organism>
<feature type="binding site" evidence="8">
    <location>
        <position position="169"/>
    </location>
    <ligand>
        <name>(3R)-3-methyl-D-ornithine</name>
        <dbReference type="ChEBI" id="CHEBI:64642"/>
    </ligand>
</feature>
<accession>A0A1H4KC52</accession>
<keyword evidence="1 6" id="KW-0004">4Fe-4S</keyword>
<dbReference type="GO" id="GO:0051539">
    <property type="term" value="F:4 iron, 4 sulfur cluster binding"/>
    <property type="evidence" value="ECO:0007669"/>
    <property type="project" value="UniProtKB-KW"/>
</dbReference>
<feature type="binding site" evidence="8">
    <location>
        <position position="283"/>
    </location>
    <ligand>
        <name>(3R)-3-methyl-D-ornithine</name>
        <dbReference type="ChEBI" id="CHEBI:64642"/>
    </ligand>
</feature>
<dbReference type="InterPro" id="IPR034405">
    <property type="entry name" value="F420"/>
</dbReference>
<reference evidence="10 11" key="1">
    <citation type="submission" date="2016-10" db="EMBL/GenBank/DDBJ databases">
        <authorList>
            <person name="de Groot N.N."/>
        </authorList>
    </citation>
    <scope>NUCLEOTIDE SEQUENCE [LARGE SCALE GENOMIC DNA]</scope>
    <source>
        <strain evidence="10 11">AB35.6</strain>
    </source>
</reference>
<dbReference type="InterPro" id="IPR058240">
    <property type="entry name" value="rSAM_sf"/>
</dbReference>
<feature type="domain" description="Radical SAM core" evidence="9">
    <location>
        <begin position="40"/>
        <end position="278"/>
    </location>
</feature>
<evidence type="ECO:0000256" key="3">
    <source>
        <dbReference type="ARBA" id="ARBA00022723"/>
    </source>
</evidence>
<feature type="binding site" evidence="8">
    <location>
        <position position="133"/>
    </location>
    <ligand>
        <name>(3R)-3-methyl-D-ornithine</name>
        <dbReference type="ChEBI" id="CHEBI:64642"/>
    </ligand>
</feature>
<evidence type="ECO:0000259" key="9">
    <source>
        <dbReference type="PROSITE" id="PS51918"/>
    </source>
</evidence>
<dbReference type="PROSITE" id="PS51918">
    <property type="entry name" value="RADICAL_SAM"/>
    <property type="match status" value="1"/>
</dbReference>
<evidence type="ECO:0000313" key="11">
    <source>
        <dbReference type="Proteomes" id="UP000182409"/>
    </source>
</evidence>
<evidence type="ECO:0000313" key="10">
    <source>
        <dbReference type="EMBL" id="SEB56007.1"/>
    </source>
</evidence>
<dbReference type="GO" id="GO:0005506">
    <property type="term" value="F:iron ion binding"/>
    <property type="evidence" value="ECO:0007669"/>
    <property type="project" value="UniProtKB-UniRule"/>
</dbReference>
<dbReference type="EMBL" id="FNSD01000001">
    <property type="protein sequence ID" value="SEB56007.1"/>
    <property type="molecule type" value="Genomic_DNA"/>
</dbReference>
<evidence type="ECO:0000256" key="1">
    <source>
        <dbReference type="ARBA" id="ARBA00022485"/>
    </source>
</evidence>
<feature type="binding site" evidence="8">
    <location>
        <position position="60"/>
    </location>
    <ligand>
        <name>S-adenosyl-L-methionine</name>
        <dbReference type="ChEBI" id="CHEBI:59789"/>
    </ligand>
</feature>
<dbReference type="Gene3D" id="3.20.20.70">
    <property type="entry name" value="Aldolase class I"/>
    <property type="match status" value="1"/>
</dbReference>
<dbReference type="UniPathway" id="UPA00079"/>
<comment type="function">
    <text evidence="6">Radical SAM enzyme that catalyzes the cyclization of dehypoxanthine futalosine (DHFL) into cyclic dehypoxanthine futalosine (CDHFL), a step in the biosynthesis of menaquinone (MK, vitamin K2).</text>
</comment>
<evidence type="ECO:0000256" key="8">
    <source>
        <dbReference type="PIRSR" id="PIRSR004762-2"/>
    </source>
</evidence>
<keyword evidence="6" id="KW-0474">Menaquinone biosynthesis</keyword>
<dbReference type="InterPro" id="IPR013785">
    <property type="entry name" value="Aldolase_TIM"/>
</dbReference>
<dbReference type="Pfam" id="PF19288">
    <property type="entry name" value="CofH_C"/>
    <property type="match status" value="1"/>
</dbReference>
<dbReference type="SFLD" id="SFLDG01389">
    <property type="entry name" value="menaquinone_synthsis_involved"/>
    <property type="match status" value="1"/>
</dbReference>
<comment type="similarity">
    <text evidence="6">Belongs to the radical SAM superfamily. MqnC family.</text>
</comment>
<feature type="binding site" evidence="8">
    <location>
        <position position="305"/>
    </location>
    <ligand>
        <name>(3R)-3-methyl-D-ornithine</name>
        <dbReference type="ChEBI" id="CHEBI:64642"/>
    </ligand>
</feature>
<evidence type="ECO:0000256" key="5">
    <source>
        <dbReference type="ARBA" id="ARBA00023014"/>
    </source>
</evidence>
<feature type="binding site" evidence="6 7">
    <location>
        <position position="61"/>
    </location>
    <ligand>
        <name>[4Fe-4S] cluster</name>
        <dbReference type="ChEBI" id="CHEBI:49883"/>
        <note>4Fe-4S-S-AdoMet</note>
    </ligand>
</feature>
<dbReference type="GO" id="GO:0044689">
    <property type="term" value="F:7,8-didemethyl-8-hydroxy-5-deazariboflavin synthase activity"/>
    <property type="evidence" value="ECO:0007669"/>
    <property type="project" value="TreeGrafter"/>
</dbReference>
<dbReference type="SFLD" id="SFLDF00343">
    <property type="entry name" value="aminofutalosine_synthase_(mqnE"/>
    <property type="match status" value="1"/>
</dbReference>
<dbReference type="InterPro" id="IPR020050">
    <property type="entry name" value="FO_synthase_su2"/>
</dbReference>
<dbReference type="GO" id="GO:0009234">
    <property type="term" value="P:menaquinone biosynthetic process"/>
    <property type="evidence" value="ECO:0007669"/>
    <property type="project" value="UniProtKB-UniRule"/>
</dbReference>
<evidence type="ECO:0000256" key="7">
    <source>
        <dbReference type="PIRSR" id="PIRSR004762-1"/>
    </source>
</evidence>
<dbReference type="InterPro" id="IPR045567">
    <property type="entry name" value="CofH/MnqC-like_C"/>
</dbReference>
<dbReference type="GO" id="GO:0016765">
    <property type="term" value="F:transferase activity, transferring alkyl or aryl (other than methyl) groups"/>
    <property type="evidence" value="ECO:0007669"/>
    <property type="project" value="InterPro"/>
</dbReference>
<dbReference type="NCBIfam" id="TIGR00423">
    <property type="entry name" value="CofH family radical SAM protein"/>
    <property type="match status" value="1"/>
</dbReference>
<gene>
    <name evidence="6" type="primary">mqnC</name>
    <name evidence="10" type="ORF">SAMN05443244_1120</name>
</gene>
<protein>
    <recommendedName>
        <fullName evidence="6">Cyclic dehypoxanthine futalosine synthase</fullName>
        <shortName evidence="6">Cyclic DHFL synthase</shortName>
        <ecNumber evidence="6">1.21.98.1</ecNumber>
    </recommendedName>
    <alternativeName>
        <fullName evidence="6">Dehypoxanthine futalosine cyclase</fullName>
        <shortName evidence="6">DHFL cyclase</shortName>
    </alternativeName>
    <alternativeName>
        <fullName evidence="6">Menaquinone biosynthetic enzyme MqnC</fullName>
    </alternativeName>
</protein>
<dbReference type="InterPro" id="IPR022431">
    <property type="entry name" value="Cyclic_DHFL_synthase_mqnC"/>
</dbReference>
<name>A0A1H4KC52_9BACT</name>
<sequence>MMVMGITRQQALDCFASDDLIGIGMEADAVRRRLHPEGVVSYIIDRNINYTNFCTEYCTFCAFYRPLKGKLAAEGYILDFETIYDKIRETEEMGGTGVLMQGGIHPDLKIEWFESLFRGIKERFPNIWLHCLSASEILAIAEYSEISLRDTIMRLRDAGLQSIPGGGAEILDDDVRKRIARLKCRTQDWVDVHRTAHELGMRTTATMMFGVGETMEQRVNHFEVVKQLQEETGGFTAFIPWSFQPGHTALGGRGWDEATSVEYLKTLAISRMYLDNIENVQSSWVTQGLKVLQMGLRFGGNDVGSVMLEENVVKAAGTANCTTEEELRRIIRDAGFKPAQRDTLYRTMFLN</sequence>
<dbReference type="GO" id="GO:0046992">
    <property type="term" value="F:oxidoreductase activity, acting on X-H and Y-H to form an X-Y bond"/>
    <property type="evidence" value="ECO:0007669"/>
    <property type="project" value="UniProtKB-UniRule"/>
</dbReference>
<dbReference type="Pfam" id="PF04055">
    <property type="entry name" value="Radical_SAM"/>
    <property type="match status" value="1"/>
</dbReference>
<dbReference type="PIRSF" id="PIRSF004762">
    <property type="entry name" value="CHP00423"/>
    <property type="match status" value="1"/>
</dbReference>
<keyword evidence="3 6" id="KW-0479">Metal-binding</keyword>
<dbReference type="SUPFAM" id="SSF102114">
    <property type="entry name" value="Radical SAM enzymes"/>
    <property type="match status" value="1"/>
</dbReference>
<dbReference type="SFLD" id="SFLDF00342">
    <property type="entry name" value="cyclic_dehypoxanthine_futalosi"/>
    <property type="match status" value="1"/>
</dbReference>
<keyword evidence="6" id="KW-0560">Oxidoreductase</keyword>
<dbReference type="InterPro" id="IPR006638">
    <property type="entry name" value="Elp3/MiaA/NifB-like_rSAM"/>
</dbReference>
<dbReference type="PANTHER" id="PTHR43076">
    <property type="entry name" value="FO SYNTHASE (COFH)"/>
    <property type="match status" value="1"/>
</dbReference>
<proteinExistence type="inferred from homology"/>